<dbReference type="AlphaFoldDB" id="A0A182JKX9"/>
<protein>
    <submittedName>
        <fullName evidence="1">Uncharacterized protein</fullName>
    </submittedName>
</protein>
<sequence length="246" mass="27627">MLILLPFASVDDPAESQVITSHVCLARGSSWRTYLIDGPFRSPNSLRSFFIRLVYNFLFSSRSVWLSLTSVEWISVASISSVVVNNSLQGEETSGATSHVEGFTFSCFTSAVLLKLNSFTRNTSIAARATMSSQFESSGELQFLEIEPGDAQRPLLEVLQYAHDDRLLIQLGDQIGLVLRIADHVQQPLRLLRRQQIVDEHTLLAQFFRILQATLENPLLRGEKLGQNDKQWNIFLHRSCGPGMLT</sequence>
<name>A0A182JKX9_ANOAO</name>
<organism evidence="1">
    <name type="scientific">Anopheles atroparvus</name>
    <name type="common">European mosquito</name>
    <dbReference type="NCBI Taxonomy" id="41427"/>
    <lineage>
        <taxon>Eukaryota</taxon>
        <taxon>Metazoa</taxon>
        <taxon>Ecdysozoa</taxon>
        <taxon>Arthropoda</taxon>
        <taxon>Hexapoda</taxon>
        <taxon>Insecta</taxon>
        <taxon>Pterygota</taxon>
        <taxon>Neoptera</taxon>
        <taxon>Endopterygota</taxon>
        <taxon>Diptera</taxon>
        <taxon>Nematocera</taxon>
        <taxon>Culicoidea</taxon>
        <taxon>Culicidae</taxon>
        <taxon>Anophelinae</taxon>
        <taxon>Anopheles</taxon>
    </lineage>
</organism>
<proteinExistence type="predicted"/>
<accession>A0A182JKX9</accession>
<reference evidence="1" key="1">
    <citation type="submission" date="2022-08" db="UniProtKB">
        <authorList>
            <consortium name="EnsemblMetazoa"/>
        </authorList>
    </citation>
    <scope>IDENTIFICATION</scope>
    <source>
        <strain evidence="1">EBRO</strain>
    </source>
</reference>
<dbReference type="EnsemblMetazoa" id="AATE019998-RA">
    <property type="protein sequence ID" value="AATE019998-PA.1"/>
    <property type="gene ID" value="AATE019998"/>
</dbReference>
<evidence type="ECO:0000313" key="1">
    <source>
        <dbReference type="EnsemblMetazoa" id="AATE019998-PA.1"/>
    </source>
</evidence>
<dbReference type="VEuPathDB" id="VectorBase:AATE019998"/>